<proteinExistence type="predicted"/>
<keyword evidence="3" id="KW-1185">Reference proteome</keyword>
<reference evidence="2 3" key="1">
    <citation type="submission" date="2019-05" db="EMBL/GenBank/DDBJ databases">
        <title>Another draft genome of Portunus trituberculatus and its Hox gene families provides insights of decapod evolution.</title>
        <authorList>
            <person name="Jeong J.-H."/>
            <person name="Song I."/>
            <person name="Kim S."/>
            <person name="Choi T."/>
            <person name="Kim D."/>
            <person name="Ryu S."/>
            <person name="Kim W."/>
        </authorList>
    </citation>
    <scope>NUCLEOTIDE SEQUENCE [LARGE SCALE GENOMIC DNA]</scope>
    <source>
        <tissue evidence="2">Muscle</tissue>
    </source>
</reference>
<comment type="caution">
    <text evidence="2">The sequence shown here is derived from an EMBL/GenBank/DDBJ whole genome shotgun (WGS) entry which is preliminary data.</text>
</comment>
<evidence type="ECO:0000313" key="3">
    <source>
        <dbReference type="Proteomes" id="UP000324222"/>
    </source>
</evidence>
<accession>A0A5B7HB05</accession>
<sequence>MSLITTPEPCTQSPEAFPSTGTRETPRQAGQLSVLQACHSGAASLVLAPPPTPHTPTATCHVSNEAL</sequence>
<gene>
    <name evidence="2" type="ORF">E2C01_063644</name>
</gene>
<feature type="region of interest" description="Disordered" evidence="1">
    <location>
        <begin position="46"/>
        <end position="67"/>
    </location>
</feature>
<evidence type="ECO:0000256" key="1">
    <source>
        <dbReference type="SAM" id="MobiDB-lite"/>
    </source>
</evidence>
<dbReference type="EMBL" id="VSRR010029382">
    <property type="protein sequence ID" value="MPC69420.1"/>
    <property type="molecule type" value="Genomic_DNA"/>
</dbReference>
<organism evidence="2 3">
    <name type="scientific">Portunus trituberculatus</name>
    <name type="common">Swimming crab</name>
    <name type="synonym">Neptunus trituberculatus</name>
    <dbReference type="NCBI Taxonomy" id="210409"/>
    <lineage>
        <taxon>Eukaryota</taxon>
        <taxon>Metazoa</taxon>
        <taxon>Ecdysozoa</taxon>
        <taxon>Arthropoda</taxon>
        <taxon>Crustacea</taxon>
        <taxon>Multicrustacea</taxon>
        <taxon>Malacostraca</taxon>
        <taxon>Eumalacostraca</taxon>
        <taxon>Eucarida</taxon>
        <taxon>Decapoda</taxon>
        <taxon>Pleocyemata</taxon>
        <taxon>Brachyura</taxon>
        <taxon>Eubrachyura</taxon>
        <taxon>Portunoidea</taxon>
        <taxon>Portunidae</taxon>
        <taxon>Portuninae</taxon>
        <taxon>Portunus</taxon>
    </lineage>
</organism>
<feature type="region of interest" description="Disordered" evidence="1">
    <location>
        <begin position="1"/>
        <end position="29"/>
    </location>
</feature>
<dbReference type="Proteomes" id="UP000324222">
    <property type="component" value="Unassembled WGS sequence"/>
</dbReference>
<name>A0A5B7HB05_PORTR</name>
<evidence type="ECO:0000313" key="2">
    <source>
        <dbReference type="EMBL" id="MPC69420.1"/>
    </source>
</evidence>
<protein>
    <submittedName>
        <fullName evidence="2">Uncharacterized protein</fullName>
    </submittedName>
</protein>
<dbReference type="AlphaFoldDB" id="A0A5B7HB05"/>